<keyword evidence="1" id="KW-1133">Transmembrane helix</keyword>
<feature type="transmembrane region" description="Helical" evidence="1">
    <location>
        <begin position="362"/>
        <end position="382"/>
    </location>
</feature>
<feature type="signal peptide" evidence="2">
    <location>
        <begin position="1"/>
        <end position="22"/>
    </location>
</feature>
<dbReference type="Proteomes" id="UP000682403">
    <property type="component" value="Unassembled WGS sequence"/>
</dbReference>
<keyword evidence="4" id="KW-1185">Reference proteome</keyword>
<name>A0ABS5LHW1_9BACI</name>
<dbReference type="InterPro" id="IPR030832">
    <property type="entry name" value="Acidic_LPXTA"/>
</dbReference>
<keyword evidence="2" id="KW-0732">Signal</keyword>
<organism evidence="3 4">
    <name type="scientific">Metabacillus flavus</name>
    <dbReference type="NCBI Taxonomy" id="2823519"/>
    <lineage>
        <taxon>Bacteria</taxon>
        <taxon>Bacillati</taxon>
        <taxon>Bacillota</taxon>
        <taxon>Bacilli</taxon>
        <taxon>Bacillales</taxon>
        <taxon>Bacillaceae</taxon>
        <taxon>Metabacillus</taxon>
    </lineage>
</organism>
<evidence type="ECO:0000313" key="3">
    <source>
        <dbReference type="EMBL" id="MBS2970199.1"/>
    </source>
</evidence>
<reference evidence="3 4" key="1">
    <citation type="submission" date="2021-04" db="EMBL/GenBank/DDBJ databases">
        <title>Metabacillus sp. strain KIGAM252 whole genome sequence.</title>
        <authorList>
            <person name="Seo M.-J."/>
            <person name="Cho E.-S."/>
            <person name="Hwang C.Y."/>
            <person name="Yoon D.J."/>
        </authorList>
    </citation>
    <scope>NUCLEOTIDE SEQUENCE [LARGE SCALE GENOMIC DNA]</scope>
    <source>
        <strain evidence="3 4">KIGAM252</strain>
    </source>
</reference>
<accession>A0ABS5LHW1</accession>
<keyword evidence="1" id="KW-0812">Transmembrane</keyword>
<gene>
    <name evidence="3" type="ORF">J9317_15740</name>
</gene>
<dbReference type="RefSeq" id="WP_211560149.1">
    <property type="nucleotide sequence ID" value="NZ_JAGVRK010000001.1"/>
</dbReference>
<comment type="caution">
    <text evidence="3">The sequence shown here is derived from an EMBL/GenBank/DDBJ whole genome shotgun (WGS) entry which is preliminary data.</text>
</comment>
<protein>
    <submittedName>
        <fullName evidence="3">Processed acidic surface protein</fullName>
    </submittedName>
</protein>
<evidence type="ECO:0000256" key="1">
    <source>
        <dbReference type="SAM" id="Phobius"/>
    </source>
</evidence>
<dbReference type="NCBIfam" id="TIGR04383">
    <property type="entry name" value="acidic_w_LPXTA"/>
    <property type="match status" value="2"/>
</dbReference>
<dbReference type="EMBL" id="JAGVRK010000001">
    <property type="protein sequence ID" value="MBS2970199.1"/>
    <property type="molecule type" value="Genomic_DNA"/>
</dbReference>
<evidence type="ECO:0000313" key="4">
    <source>
        <dbReference type="Proteomes" id="UP000682403"/>
    </source>
</evidence>
<sequence>MKKYFAACLVLLQLLVAHTALAAGKIDVNSSSYKAYLKEINLTHGQLETYLENFDYRMFDEFEDVEDLRSHLGRRVTDDVLKEILAKYQLTEEQLTDLLVENGDLFDGEKVQDVFYFENYLLETIQIAGDFPTEINDATLQELWESYDFASREEFDQFMKEHGLVLEDYDSIEELDEEIYNFMELPDMESDFEEIFDQLGLTQEEFERLAAHFEKVYQNNPYIDAQLMQLGDRMMAIGDFESVDELSEKDVQEMISIYGEMMDLLNLQAKYYLVKDGIKKELSLQTMMSLNDVDGADLFVELYDLDNKLILDMTLTSEMIGSELIKETGQDLVKTSETVSSIKNQTEKPEATVKGAKMPKTAGFHANWMIAGAFLIAVSFFIRRKLRASI</sequence>
<evidence type="ECO:0000256" key="2">
    <source>
        <dbReference type="SAM" id="SignalP"/>
    </source>
</evidence>
<proteinExistence type="predicted"/>
<keyword evidence="1" id="KW-0472">Membrane</keyword>
<feature type="chain" id="PRO_5046820168" evidence="2">
    <location>
        <begin position="23"/>
        <end position="390"/>
    </location>
</feature>